<sequence>MSLNRNLHKPLQRFHFWQIKC</sequence>
<accession>A0A0E9W996</accession>
<reference evidence="1" key="1">
    <citation type="submission" date="2014-11" db="EMBL/GenBank/DDBJ databases">
        <authorList>
            <person name="Amaro Gonzalez C."/>
        </authorList>
    </citation>
    <scope>NUCLEOTIDE SEQUENCE</scope>
</reference>
<protein>
    <submittedName>
        <fullName evidence="1">Uncharacterized protein</fullName>
    </submittedName>
</protein>
<dbReference type="AlphaFoldDB" id="A0A0E9W996"/>
<reference evidence="1" key="2">
    <citation type="journal article" date="2015" name="Fish Shellfish Immunol.">
        <title>Early steps in the European eel (Anguilla anguilla)-Vibrio vulnificus interaction in the gills: Role of the RtxA13 toxin.</title>
        <authorList>
            <person name="Callol A."/>
            <person name="Pajuelo D."/>
            <person name="Ebbesson L."/>
            <person name="Teles M."/>
            <person name="MacKenzie S."/>
            <person name="Amaro C."/>
        </authorList>
    </citation>
    <scope>NUCLEOTIDE SEQUENCE</scope>
</reference>
<name>A0A0E9W996_ANGAN</name>
<evidence type="ECO:0000313" key="1">
    <source>
        <dbReference type="EMBL" id="JAH86063.1"/>
    </source>
</evidence>
<organism evidence="1">
    <name type="scientific">Anguilla anguilla</name>
    <name type="common">European freshwater eel</name>
    <name type="synonym">Muraena anguilla</name>
    <dbReference type="NCBI Taxonomy" id="7936"/>
    <lineage>
        <taxon>Eukaryota</taxon>
        <taxon>Metazoa</taxon>
        <taxon>Chordata</taxon>
        <taxon>Craniata</taxon>
        <taxon>Vertebrata</taxon>
        <taxon>Euteleostomi</taxon>
        <taxon>Actinopterygii</taxon>
        <taxon>Neopterygii</taxon>
        <taxon>Teleostei</taxon>
        <taxon>Anguilliformes</taxon>
        <taxon>Anguillidae</taxon>
        <taxon>Anguilla</taxon>
    </lineage>
</organism>
<proteinExistence type="predicted"/>
<dbReference type="EMBL" id="GBXM01022514">
    <property type="protein sequence ID" value="JAH86063.1"/>
    <property type="molecule type" value="Transcribed_RNA"/>
</dbReference>